<organism evidence="1 2">
    <name type="scientific">Mycena rosella</name>
    <name type="common">Pink bonnet</name>
    <name type="synonym">Agaricus rosellus</name>
    <dbReference type="NCBI Taxonomy" id="1033263"/>
    <lineage>
        <taxon>Eukaryota</taxon>
        <taxon>Fungi</taxon>
        <taxon>Dikarya</taxon>
        <taxon>Basidiomycota</taxon>
        <taxon>Agaricomycotina</taxon>
        <taxon>Agaricomycetes</taxon>
        <taxon>Agaricomycetidae</taxon>
        <taxon>Agaricales</taxon>
        <taxon>Marasmiineae</taxon>
        <taxon>Mycenaceae</taxon>
        <taxon>Mycena</taxon>
    </lineage>
</organism>
<evidence type="ECO:0008006" key="3">
    <source>
        <dbReference type="Google" id="ProtNLM"/>
    </source>
</evidence>
<evidence type="ECO:0000313" key="2">
    <source>
        <dbReference type="Proteomes" id="UP001221757"/>
    </source>
</evidence>
<keyword evidence="2" id="KW-1185">Reference proteome</keyword>
<dbReference type="Proteomes" id="UP001221757">
    <property type="component" value="Unassembled WGS sequence"/>
</dbReference>
<comment type="caution">
    <text evidence="1">The sequence shown here is derived from an EMBL/GenBank/DDBJ whole genome shotgun (WGS) entry which is preliminary data.</text>
</comment>
<reference evidence="1" key="1">
    <citation type="submission" date="2023-03" db="EMBL/GenBank/DDBJ databases">
        <title>Massive genome expansion in bonnet fungi (Mycena s.s.) driven by repeated elements and novel gene families across ecological guilds.</title>
        <authorList>
            <consortium name="Lawrence Berkeley National Laboratory"/>
            <person name="Harder C.B."/>
            <person name="Miyauchi S."/>
            <person name="Viragh M."/>
            <person name="Kuo A."/>
            <person name="Thoen E."/>
            <person name="Andreopoulos B."/>
            <person name="Lu D."/>
            <person name="Skrede I."/>
            <person name="Drula E."/>
            <person name="Henrissat B."/>
            <person name="Morin E."/>
            <person name="Kohler A."/>
            <person name="Barry K."/>
            <person name="LaButti K."/>
            <person name="Morin E."/>
            <person name="Salamov A."/>
            <person name="Lipzen A."/>
            <person name="Mereny Z."/>
            <person name="Hegedus B."/>
            <person name="Baldrian P."/>
            <person name="Stursova M."/>
            <person name="Weitz H."/>
            <person name="Taylor A."/>
            <person name="Grigoriev I.V."/>
            <person name="Nagy L.G."/>
            <person name="Martin F."/>
            <person name="Kauserud H."/>
        </authorList>
    </citation>
    <scope>NUCLEOTIDE SEQUENCE</scope>
    <source>
        <strain evidence="1">CBHHK067</strain>
    </source>
</reference>
<sequence>MDQPTTNCTAPRERDTWYYPPCIADDLTGANLPAEIKGEILACTWEYTRCVIPQYTNWNRYIAWMRLLMMAIVVEFKGSMVDVTAGDTILGHSLSDTLTALFKGTPGHEDMAREFRAFLLITADKASDKRYGELFRRYVNCLAQSPKLWFRMRACDFFARFTIAAALACSDLDDVWFSDDEFDMLCEIGMTMYDAVAFYKHRSEGETHNTFAYMPEEMRVKAFRQCREVLWALDAAWARQPKMQVVTNFLRFSGGAIHMMMRRYRFVDEGLTIGKPETEHVVTQTRANFKLWNRVDANRVKEVGEQDIQRYRDVLARSDELMFRGLAEALQTAGDGHCDTCRYRASYGAEVTHRFGGVELCERCRAEWRDFLERFPERAAQVFPELVDMYNRAISTFSNTADVEVGVNSSDRTAA</sequence>
<evidence type="ECO:0000313" key="1">
    <source>
        <dbReference type="EMBL" id="KAJ7691576.1"/>
    </source>
</evidence>
<name>A0AAD7DJC7_MYCRO</name>
<proteinExistence type="predicted"/>
<gene>
    <name evidence="1" type="ORF">B0H17DRAFT_557715</name>
</gene>
<accession>A0AAD7DJC7</accession>
<dbReference type="AlphaFoldDB" id="A0AAD7DJC7"/>
<dbReference type="EMBL" id="JARKIE010000057">
    <property type="protein sequence ID" value="KAJ7691576.1"/>
    <property type="molecule type" value="Genomic_DNA"/>
</dbReference>
<protein>
    <recommendedName>
        <fullName evidence="3">ABA 3 protein</fullName>
    </recommendedName>
</protein>